<accession>U4KK97</accession>
<dbReference type="SUPFAM" id="SSF46785">
    <property type="entry name" value="Winged helix' DNA-binding domain"/>
    <property type="match status" value="1"/>
</dbReference>
<dbReference type="Gene3D" id="1.10.10.10">
    <property type="entry name" value="Winged helix-like DNA-binding domain superfamily/Winged helix DNA-binding domain"/>
    <property type="match status" value="1"/>
</dbReference>
<dbReference type="GO" id="GO:0003700">
    <property type="term" value="F:DNA-binding transcription factor activity"/>
    <property type="evidence" value="ECO:0007669"/>
    <property type="project" value="TreeGrafter"/>
</dbReference>
<reference evidence="1" key="1">
    <citation type="journal article" date="2013" name="J. Mol. Microbiol. Biotechnol.">
        <title>Analysis of the Complete Genomes of Acholeplasma brassicae , A. palmae and A. laidlawii and Their Comparison to the Obligate Parasites from ' Candidatus Phytoplasma'.</title>
        <authorList>
            <person name="Kube M."/>
            <person name="Siewert C."/>
            <person name="Migdoll A.M."/>
            <person name="Duduk B."/>
            <person name="Holz S."/>
            <person name="Rabus R."/>
            <person name="Seemuller E."/>
            <person name="Mitrovic J."/>
            <person name="Muller I."/>
            <person name="Buttner C."/>
            <person name="Reinhardt R."/>
        </authorList>
    </citation>
    <scope>NUCLEOTIDE SEQUENCE [LARGE SCALE GENOMIC DNA]</scope>
    <source>
        <strain evidence="1">J233</strain>
    </source>
</reference>
<dbReference type="GO" id="GO:0005829">
    <property type="term" value="C:cytosol"/>
    <property type="evidence" value="ECO:0007669"/>
    <property type="project" value="TreeGrafter"/>
</dbReference>
<keyword evidence="2" id="KW-1185">Reference proteome</keyword>
<dbReference type="Proteomes" id="UP000032740">
    <property type="component" value="Chromosome"/>
</dbReference>
<dbReference type="STRING" id="1318466.BN85403610"/>
<dbReference type="HOGENOM" id="CLU_107144_4_2_14"/>
<dbReference type="EMBL" id="FO681347">
    <property type="protein sequence ID" value="CCV63938.1"/>
    <property type="molecule type" value="Genomic_DNA"/>
</dbReference>
<evidence type="ECO:0000313" key="1">
    <source>
        <dbReference type="EMBL" id="CCV63938.1"/>
    </source>
</evidence>
<name>U4KK97_ALTPJ</name>
<evidence type="ECO:0000313" key="2">
    <source>
        <dbReference type="Proteomes" id="UP000032740"/>
    </source>
</evidence>
<organism evidence="1 2">
    <name type="scientific">Alteracholeplasma palmae (strain ATCC 49389 / J233)</name>
    <name type="common">Acholeplasma palmae</name>
    <dbReference type="NCBI Taxonomy" id="1318466"/>
    <lineage>
        <taxon>Bacteria</taxon>
        <taxon>Bacillati</taxon>
        <taxon>Mycoplasmatota</taxon>
        <taxon>Mollicutes</taxon>
        <taxon>Acholeplasmatales</taxon>
        <taxon>Acholeplasmataceae</taxon>
        <taxon>Acholeplasma</taxon>
    </lineage>
</organism>
<dbReference type="InterPro" id="IPR036388">
    <property type="entry name" value="WH-like_DNA-bd_sf"/>
</dbReference>
<dbReference type="PANTHER" id="PTHR33221:SF15">
    <property type="entry name" value="HTH-TYPE TRANSCRIPTIONAL REGULATOR YWGB-RELATED"/>
    <property type="match status" value="1"/>
</dbReference>
<dbReference type="InterPro" id="IPR036390">
    <property type="entry name" value="WH_DNA-bd_sf"/>
</dbReference>
<dbReference type="InterPro" id="IPR000944">
    <property type="entry name" value="Tscrpt_reg_Rrf2"/>
</dbReference>
<dbReference type="PANTHER" id="PTHR33221">
    <property type="entry name" value="WINGED HELIX-TURN-HELIX TRANSCRIPTIONAL REGULATOR, RRF2 FAMILY"/>
    <property type="match status" value="1"/>
</dbReference>
<proteinExistence type="predicted"/>
<dbReference type="KEGG" id="apal:BN85403610"/>
<dbReference type="PROSITE" id="PS51197">
    <property type="entry name" value="HTH_RRF2_2"/>
    <property type="match status" value="1"/>
</dbReference>
<dbReference type="Pfam" id="PF02082">
    <property type="entry name" value="Rrf2"/>
    <property type="match status" value="1"/>
</dbReference>
<dbReference type="AlphaFoldDB" id="U4KK97"/>
<dbReference type="RefSeq" id="WP_026656588.1">
    <property type="nucleotide sequence ID" value="NC_022538.1"/>
</dbReference>
<dbReference type="OrthoDB" id="213028at2"/>
<protein>
    <submittedName>
        <fullName evidence="1">Transcriptional regulator Rrf2 family protein</fullName>
    </submittedName>
</protein>
<gene>
    <name evidence="1" type="ORF">BN85403610</name>
</gene>
<sequence length="142" mass="15892">MKFNQQYGVALHILSYMDLNKDKEHTSISLSESVNTNPVVIRRILSKLAKAGLVLTKRGVSGITLLKEGNEITLLEVYCAIEPNSVFNLHPNPNRFCPIGAKMNDAIDEVLVNATNSLEQSLKQYYVSDISKKVTEKIKEEN</sequence>